<name>A0A386ZJ74_9NOCA</name>
<dbReference type="SUPFAM" id="SSF143492">
    <property type="entry name" value="Prenyltransferase-like"/>
    <property type="match status" value="1"/>
</dbReference>
<evidence type="ECO:0000313" key="5">
    <source>
        <dbReference type="Proteomes" id="UP000267164"/>
    </source>
</evidence>
<keyword evidence="3" id="KW-0808">Transferase</keyword>
<gene>
    <name evidence="4" type="ORF">D7D52_31660</name>
</gene>
<sequence>MRRFARAGTNCRVSTVGMGPSDVLTLDRMRRDFQEFARLAEAPYRAAVVDPVLETLEDLWTTSVVGVRTTTHPVPRRRLNVRLVNAGVEADPVSRLRAAGLLEFVGHPMERLLTEIPAAVPVFFGVDVDVAHGVEKIWMMFPELIAVDRVLAFPGMPEAARAHAAHLHRYGGEIAIMALDFGNRTLNLYSQVLAPGVVTPADITTILSDLAFVAATPEELALLDRTFNLYRTFSWNSPRMQRICFPVRYEAARFPTHLDPVLARFVAAAPHATTGPRNFTFYTAYGPTDRYYKIQAEYTAAQPATFPAGAIPQIN</sequence>
<dbReference type="EMBL" id="CP032568">
    <property type="protein sequence ID" value="AYF77617.1"/>
    <property type="molecule type" value="Genomic_DNA"/>
</dbReference>
<dbReference type="KEGG" id="nyu:D7D52_31660"/>
<accession>A0A386ZJ74</accession>
<organism evidence="4 5">
    <name type="scientific">Nocardia yunnanensis</name>
    <dbReference type="NCBI Taxonomy" id="2382165"/>
    <lineage>
        <taxon>Bacteria</taxon>
        <taxon>Bacillati</taxon>
        <taxon>Actinomycetota</taxon>
        <taxon>Actinomycetes</taxon>
        <taxon>Mycobacteriales</taxon>
        <taxon>Nocardiaceae</taxon>
        <taxon>Nocardia</taxon>
    </lineage>
</organism>
<dbReference type="GO" id="GO:0004659">
    <property type="term" value="F:prenyltransferase activity"/>
    <property type="evidence" value="ECO:0007669"/>
    <property type="project" value="UniProtKB-KW"/>
</dbReference>
<reference evidence="4 5" key="1">
    <citation type="submission" date="2018-09" db="EMBL/GenBank/DDBJ databases">
        <title>Nocardia yunnanensis sp. nov., an actinomycete isolated from a soil sample.</title>
        <authorList>
            <person name="Zhang J."/>
        </authorList>
    </citation>
    <scope>NUCLEOTIDE SEQUENCE [LARGE SCALE GENOMIC DNA]</scope>
    <source>
        <strain evidence="4 5">CFHS0054</strain>
    </source>
</reference>
<dbReference type="AlphaFoldDB" id="A0A386ZJ74"/>
<evidence type="ECO:0008006" key="6">
    <source>
        <dbReference type="Google" id="ProtNLM"/>
    </source>
</evidence>
<dbReference type="InterPro" id="IPR036239">
    <property type="entry name" value="PrenylTrfase-like_sf"/>
</dbReference>
<evidence type="ECO:0000313" key="4">
    <source>
        <dbReference type="EMBL" id="AYF77617.1"/>
    </source>
</evidence>
<evidence type="ECO:0000256" key="2">
    <source>
        <dbReference type="ARBA" id="ARBA00022602"/>
    </source>
</evidence>
<proteinExistence type="inferred from homology"/>
<dbReference type="SFLD" id="SFLDS00036">
    <property type="entry name" value="Aromatic_Prenyltransferase"/>
    <property type="match status" value="1"/>
</dbReference>
<keyword evidence="2" id="KW-0637">Prenyltransferase</keyword>
<dbReference type="Pfam" id="PF11468">
    <property type="entry name" value="PTase_Orf2"/>
    <property type="match status" value="1"/>
</dbReference>
<dbReference type="SFLD" id="SFLDG01163">
    <property type="entry name" value="II"/>
    <property type="match status" value="1"/>
</dbReference>
<keyword evidence="5" id="KW-1185">Reference proteome</keyword>
<comment type="similarity">
    <text evidence="1">Belongs to the aromatic prenyltransferase family.</text>
</comment>
<dbReference type="InterPro" id="IPR020965">
    <property type="entry name" value="Prenyltransferase_CloQ"/>
</dbReference>
<dbReference type="OrthoDB" id="4515750at2"/>
<dbReference type="InterPro" id="IPR033964">
    <property type="entry name" value="ABBA"/>
</dbReference>
<protein>
    <recommendedName>
        <fullName evidence="6">Prenyltransferase</fullName>
    </recommendedName>
</protein>
<dbReference type="Proteomes" id="UP000267164">
    <property type="component" value="Chromosome"/>
</dbReference>
<evidence type="ECO:0000256" key="1">
    <source>
        <dbReference type="ARBA" id="ARBA00005368"/>
    </source>
</evidence>
<evidence type="ECO:0000256" key="3">
    <source>
        <dbReference type="ARBA" id="ARBA00022679"/>
    </source>
</evidence>